<evidence type="ECO:0000256" key="2">
    <source>
        <dbReference type="ARBA" id="ARBA00005019"/>
    </source>
</evidence>
<dbReference type="PANTHER" id="PTHR39321:SF3">
    <property type="entry name" value="PHOSPHOPANTETHEINE ADENYLYLTRANSFERASE"/>
    <property type="match status" value="1"/>
</dbReference>
<proteinExistence type="inferred from homology"/>
<reference evidence="13" key="1">
    <citation type="journal article" date="2019" name="Int. J. Syst. Evol. Microbiol.">
        <title>The Global Catalogue of Microorganisms (GCM) 10K type strain sequencing project: providing services to taxonomists for standard genome sequencing and annotation.</title>
        <authorList>
            <consortium name="The Broad Institute Genomics Platform"/>
            <consortium name="The Broad Institute Genome Sequencing Center for Infectious Disease"/>
            <person name="Wu L."/>
            <person name="Ma J."/>
        </authorList>
    </citation>
    <scope>NUCLEOTIDE SEQUENCE [LARGE SCALE GENOMIC DNA]</scope>
    <source>
        <strain evidence="13">KCTC 3913</strain>
    </source>
</reference>
<feature type="domain" description="Cytidyltransferase-like" evidence="11">
    <location>
        <begin position="7"/>
        <end position="162"/>
    </location>
</feature>
<keyword evidence="3 10" id="KW-0662">Pyridine nucleotide biosynthesis</keyword>
<dbReference type="InterPro" id="IPR004821">
    <property type="entry name" value="Cyt_trans-like"/>
</dbReference>
<dbReference type="Gene3D" id="3.40.50.620">
    <property type="entry name" value="HUPs"/>
    <property type="match status" value="1"/>
</dbReference>
<name>A0ABW5RML3_9BACI</name>
<keyword evidence="5 10" id="KW-0548">Nucleotidyltransferase</keyword>
<evidence type="ECO:0000259" key="11">
    <source>
        <dbReference type="Pfam" id="PF01467"/>
    </source>
</evidence>
<evidence type="ECO:0000313" key="13">
    <source>
        <dbReference type="Proteomes" id="UP001597506"/>
    </source>
</evidence>
<dbReference type="Pfam" id="PF01467">
    <property type="entry name" value="CTP_transf_like"/>
    <property type="match status" value="1"/>
</dbReference>
<evidence type="ECO:0000256" key="3">
    <source>
        <dbReference type="ARBA" id="ARBA00022642"/>
    </source>
</evidence>
<dbReference type="NCBIfam" id="TIGR00125">
    <property type="entry name" value="cyt_tran_rel"/>
    <property type="match status" value="1"/>
</dbReference>
<keyword evidence="13" id="KW-1185">Reference proteome</keyword>
<dbReference type="Proteomes" id="UP001597506">
    <property type="component" value="Unassembled WGS sequence"/>
</dbReference>
<dbReference type="RefSeq" id="WP_377932935.1">
    <property type="nucleotide sequence ID" value="NZ_JBHUMF010000009.1"/>
</dbReference>
<dbReference type="CDD" id="cd02165">
    <property type="entry name" value="NMNAT"/>
    <property type="match status" value="1"/>
</dbReference>
<dbReference type="NCBIfam" id="TIGR00482">
    <property type="entry name" value="nicotinate (nicotinamide) nucleotide adenylyltransferase"/>
    <property type="match status" value="1"/>
</dbReference>
<keyword evidence="6 10" id="KW-0547">Nucleotide-binding</keyword>
<comment type="similarity">
    <text evidence="10">Belongs to the NadD family.</text>
</comment>
<comment type="function">
    <text evidence="1 10">Catalyzes the reversible adenylation of nicotinate mononucleotide (NaMN) to nicotinic acid adenine dinucleotide (NaAD).</text>
</comment>
<protein>
    <recommendedName>
        <fullName evidence="10">Probable nicotinate-nucleotide adenylyltransferase</fullName>
        <ecNumber evidence="10">2.7.7.18</ecNumber>
    </recommendedName>
    <alternativeName>
        <fullName evidence="10">Deamido-NAD(+) diphosphorylase</fullName>
    </alternativeName>
    <alternativeName>
        <fullName evidence="10">Deamido-NAD(+) pyrophosphorylase</fullName>
    </alternativeName>
    <alternativeName>
        <fullName evidence="10">Nicotinate mononucleotide adenylyltransferase</fullName>
        <shortName evidence="10">NaMN adenylyltransferase</shortName>
    </alternativeName>
</protein>
<evidence type="ECO:0000256" key="7">
    <source>
        <dbReference type="ARBA" id="ARBA00022840"/>
    </source>
</evidence>
<evidence type="ECO:0000313" key="12">
    <source>
        <dbReference type="EMBL" id="MFD2679913.1"/>
    </source>
</evidence>
<comment type="catalytic activity">
    <reaction evidence="9 10">
        <text>nicotinate beta-D-ribonucleotide + ATP + H(+) = deamido-NAD(+) + diphosphate</text>
        <dbReference type="Rhea" id="RHEA:22860"/>
        <dbReference type="ChEBI" id="CHEBI:15378"/>
        <dbReference type="ChEBI" id="CHEBI:30616"/>
        <dbReference type="ChEBI" id="CHEBI:33019"/>
        <dbReference type="ChEBI" id="CHEBI:57502"/>
        <dbReference type="ChEBI" id="CHEBI:58437"/>
        <dbReference type="EC" id="2.7.7.18"/>
    </reaction>
</comment>
<dbReference type="EMBL" id="JBHUMF010000009">
    <property type="protein sequence ID" value="MFD2679913.1"/>
    <property type="molecule type" value="Genomic_DNA"/>
</dbReference>
<dbReference type="NCBIfam" id="NF000840">
    <property type="entry name" value="PRK00071.1-3"/>
    <property type="match status" value="1"/>
</dbReference>
<dbReference type="GO" id="GO:0004515">
    <property type="term" value="F:nicotinate-nucleotide adenylyltransferase activity"/>
    <property type="evidence" value="ECO:0007669"/>
    <property type="project" value="UniProtKB-EC"/>
</dbReference>
<comment type="caution">
    <text evidence="12">The sequence shown here is derived from an EMBL/GenBank/DDBJ whole genome shotgun (WGS) entry which is preliminary data.</text>
</comment>
<comment type="pathway">
    <text evidence="2 10">Cofactor biosynthesis; NAD(+) biosynthesis; deamido-NAD(+) from nicotinate D-ribonucleotide: step 1/1.</text>
</comment>
<dbReference type="InterPro" id="IPR014729">
    <property type="entry name" value="Rossmann-like_a/b/a_fold"/>
</dbReference>
<evidence type="ECO:0000256" key="6">
    <source>
        <dbReference type="ARBA" id="ARBA00022741"/>
    </source>
</evidence>
<evidence type="ECO:0000256" key="8">
    <source>
        <dbReference type="ARBA" id="ARBA00023027"/>
    </source>
</evidence>
<gene>
    <name evidence="10" type="primary">nadD</name>
    <name evidence="12" type="ORF">ACFSUL_04015</name>
</gene>
<keyword evidence="4 10" id="KW-0808">Transferase</keyword>
<keyword evidence="8 10" id="KW-0520">NAD</keyword>
<evidence type="ECO:0000256" key="9">
    <source>
        <dbReference type="ARBA" id="ARBA00048721"/>
    </source>
</evidence>
<evidence type="ECO:0000256" key="10">
    <source>
        <dbReference type="HAMAP-Rule" id="MF_00244"/>
    </source>
</evidence>
<dbReference type="HAMAP" id="MF_00244">
    <property type="entry name" value="NaMN_adenylyltr"/>
    <property type="match status" value="1"/>
</dbReference>
<keyword evidence="7 10" id="KW-0067">ATP-binding</keyword>
<sequence>MTKKVGLLGGTFNPPHIGHLIIADQVLQKCELDEIRFMPNHVPPHKVMENHVSGDQRVQMLSLATEAHPFFSIELIELEREGTSYTIDTIKLLKEREPLIDFSFIIGGDMIEYLPKWHKIDELLSLINFIGVNRPNYTSDTTYNIKMVEVPSIDISSSLIREHLKNRRSIRYLIPQNVLDYIEEEHIYGEG</sequence>
<dbReference type="PANTHER" id="PTHR39321">
    <property type="entry name" value="NICOTINATE-NUCLEOTIDE ADENYLYLTRANSFERASE-RELATED"/>
    <property type="match status" value="1"/>
</dbReference>
<organism evidence="12 13">
    <name type="scientific">Bacillus seohaeanensis</name>
    <dbReference type="NCBI Taxonomy" id="284580"/>
    <lineage>
        <taxon>Bacteria</taxon>
        <taxon>Bacillati</taxon>
        <taxon>Bacillota</taxon>
        <taxon>Bacilli</taxon>
        <taxon>Bacillales</taxon>
        <taxon>Bacillaceae</taxon>
        <taxon>Bacillus</taxon>
    </lineage>
</organism>
<evidence type="ECO:0000256" key="5">
    <source>
        <dbReference type="ARBA" id="ARBA00022695"/>
    </source>
</evidence>
<dbReference type="EC" id="2.7.7.18" evidence="10"/>
<evidence type="ECO:0000256" key="1">
    <source>
        <dbReference type="ARBA" id="ARBA00002324"/>
    </source>
</evidence>
<dbReference type="NCBIfam" id="NF000841">
    <property type="entry name" value="PRK00071.1-4"/>
    <property type="match status" value="1"/>
</dbReference>
<dbReference type="InterPro" id="IPR005248">
    <property type="entry name" value="NadD/NMNAT"/>
</dbReference>
<evidence type="ECO:0000256" key="4">
    <source>
        <dbReference type="ARBA" id="ARBA00022679"/>
    </source>
</evidence>
<dbReference type="SUPFAM" id="SSF52374">
    <property type="entry name" value="Nucleotidylyl transferase"/>
    <property type="match status" value="1"/>
</dbReference>
<accession>A0ABW5RML3</accession>